<feature type="signal peptide" evidence="1">
    <location>
        <begin position="1"/>
        <end position="16"/>
    </location>
</feature>
<evidence type="ECO:0000313" key="2">
    <source>
        <dbReference type="EMBL" id="PLB33747.1"/>
    </source>
</evidence>
<accession>A0A2I2EZE0</accession>
<organism evidence="2 3">
    <name type="scientific">Aspergillus candidus</name>
    <dbReference type="NCBI Taxonomy" id="41067"/>
    <lineage>
        <taxon>Eukaryota</taxon>
        <taxon>Fungi</taxon>
        <taxon>Dikarya</taxon>
        <taxon>Ascomycota</taxon>
        <taxon>Pezizomycotina</taxon>
        <taxon>Eurotiomycetes</taxon>
        <taxon>Eurotiomycetidae</taxon>
        <taxon>Eurotiales</taxon>
        <taxon>Aspergillaceae</taxon>
        <taxon>Aspergillus</taxon>
        <taxon>Aspergillus subgen. Circumdati</taxon>
    </lineage>
</organism>
<dbReference type="RefSeq" id="XP_024667759.1">
    <property type="nucleotide sequence ID" value="XM_024814419.1"/>
</dbReference>
<evidence type="ECO:0000256" key="1">
    <source>
        <dbReference type="SAM" id="SignalP"/>
    </source>
</evidence>
<dbReference type="AlphaFoldDB" id="A0A2I2EZE0"/>
<dbReference type="EMBL" id="KZ559196">
    <property type="protein sequence ID" value="PLB33747.1"/>
    <property type="molecule type" value="Genomic_DNA"/>
</dbReference>
<evidence type="ECO:0000313" key="3">
    <source>
        <dbReference type="Proteomes" id="UP000234585"/>
    </source>
</evidence>
<sequence>MRRLLSGLVGLFLAPARVPMTPRWYMWNRSRADPGMKNQQIHIISLRSSSSLGINCDTERGEAVNLDLLLTGFSCCRGHGVPDHRIRITSIAMSRQPPITNMA</sequence>
<keyword evidence="1" id="KW-0732">Signal</keyword>
<dbReference type="Proteomes" id="UP000234585">
    <property type="component" value="Unassembled WGS sequence"/>
</dbReference>
<dbReference type="GeneID" id="36521579"/>
<gene>
    <name evidence="2" type="ORF">BDW47DRAFT_113460</name>
</gene>
<keyword evidence="3" id="KW-1185">Reference proteome</keyword>
<protein>
    <recommendedName>
        <fullName evidence="4">Secreted protein</fullName>
    </recommendedName>
</protein>
<evidence type="ECO:0008006" key="4">
    <source>
        <dbReference type="Google" id="ProtNLM"/>
    </source>
</evidence>
<feature type="chain" id="PRO_5014147587" description="Secreted protein" evidence="1">
    <location>
        <begin position="17"/>
        <end position="103"/>
    </location>
</feature>
<proteinExistence type="predicted"/>
<reference evidence="2 3" key="1">
    <citation type="submission" date="2017-12" db="EMBL/GenBank/DDBJ databases">
        <authorList>
            <consortium name="DOE Joint Genome Institute"/>
            <person name="Haridas S."/>
            <person name="Kjaerbolling I."/>
            <person name="Vesth T.C."/>
            <person name="Frisvad J.C."/>
            <person name="Nybo J.L."/>
            <person name="Theobald S."/>
            <person name="Kuo A."/>
            <person name="Bowyer P."/>
            <person name="Matsuda Y."/>
            <person name="Mondo S."/>
            <person name="Lyhne E.K."/>
            <person name="Kogle M.E."/>
            <person name="Clum A."/>
            <person name="Lipzen A."/>
            <person name="Salamov A."/>
            <person name="Ngan C.Y."/>
            <person name="Daum C."/>
            <person name="Chiniquy J."/>
            <person name="Barry K."/>
            <person name="LaButti K."/>
            <person name="Simmons B.A."/>
            <person name="Magnuson J.K."/>
            <person name="Mortensen U.H."/>
            <person name="Larsen T.O."/>
            <person name="Grigoriev I.V."/>
            <person name="Baker S.E."/>
            <person name="Andersen M.R."/>
            <person name="Nordberg H.P."/>
            <person name="Cantor M.N."/>
            <person name="Hua S.X."/>
        </authorList>
    </citation>
    <scope>NUCLEOTIDE SEQUENCE [LARGE SCALE GENOMIC DNA]</scope>
    <source>
        <strain evidence="2 3">CBS 102.13</strain>
    </source>
</reference>
<name>A0A2I2EZE0_ASPCN</name>